<evidence type="ECO:0000313" key="1">
    <source>
        <dbReference type="EMBL" id="ANH83821.1"/>
    </source>
</evidence>
<dbReference type="KEGG" id="nia:A8C56_09585"/>
<gene>
    <name evidence="1" type="ORF">A8C56_09585</name>
</gene>
<proteinExistence type="predicted"/>
<keyword evidence="2" id="KW-1185">Reference proteome</keyword>
<sequence length="173" mass="20826">MLNFNYTYTPDLYIRDLVPQFENNPLVDSIHIHGELYKDENPLIFGFGDEMDDHYKILEKKNDNRFLDNMKSFGYFRTDNLRKLSRFLMEGEYQVQIMGHSCGLSDRVMLNGIFEHDNCRSIKIFHRRKGSPFEETNYKELTQNISRHFNKKQRMRDWVVPYRPDDFLPQVVS</sequence>
<organism evidence="1 2">
    <name type="scientific">Niabella ginsenosidivorans</name>
    <dbReference type="NCBI Taxonomy" id="1176587"/>
    <lineage>
        <taxon>Bacteria</taxon>
        <taxon>Pseudomonadati</taxon>
        <taxon>Bacteroidota</taxon>
        <taxon>Chitinophagia</taxon>
        <taxon>Chitinophagales</taxon>
        <taxon>Chitinophagaceae</taxon>
        <taxon>Niabella</taxon>
    </lineage>
</organism>
<dbReference type="STRING" id="1176587.A8C56_09585"/>
<dbReference type="Pfam" id="PF14253">
    <property type="entry name" value="AbiH"/>
    <property type="match status" value="1"/>
</dbReference>
<name>A0A1A9IAW9_9BACT</name>
<evidence type="ECO:0000313" key="2">
    <source>
        <dbReference type="Proteomes" id="UP000077667"/>
    </source>
</evidence>
<dbReference type="AlphaFoldDB" id="A0A1A9IAW9"/>
<dbReference type="EMBL" id="CP015772">
    <property type="protein sequence ID" value="ANH83821.1"/>
    <property type="molecule type" value="Genomic_DNA"/>
</dbReference>
<dbReference type="Proteomes" id="UP000077667">
    <property type="component" value="Chromosome"/>
</dbReference>
<accession>A0A1A9IAW9</accession>
<dbReference type="InterPro" id="IPR025935">
    <property type="entry name" value="AbiH"/>
</dbReference>
<protein>
    <submittedName>
        <fullName evidence="1">Uncharacterized protein</fullName>
    </submittedName>
</protein>
<reference evidence="1 2" key="1">
    <citation type="submission" date="2016-05" db="EMBL/GenBank/DDBJ databases">
        <title>Niabella ginsenosidivorans BS26 whole genome sequencing.</title>
        <authorList>
            <person name="Im W.T."/>
            <person name="Siddiqi M.Z."/>
        </authorList>
    </citation>
    <scope>NUCLEOTIDE SEQUENCE [LARGE SCALE GENOMIC DNA]</scope>
    <source>
        <strain evidence="1 2">BS26</strain>
    </source>
</reference>